<comment type="caution">
    <text evidence="3">The sequence shown here is derived from an EMBL/GenBank/DDBJ whole genome shotgun (WGS) entry which is preliminary data.</text>
</comment>
<organism evidence="3 4">
    <name type="scientific">Micromonospora parastrephiae</name>
    <dbReference type="NCBI Taxonomy" id="2806101"/>
    <lineage>
        <taxon>Bacteria</taxon>
        <taxon>Bacillati</taxon>
        <taxon>Actinomycetota</taxon>
        <taxon>Actinomycetes</taxon>
        <taxon>Micromonosporales</taxon>
        <taxon>Micromonosporaceae</taxon>
        <taxon>Micromonospora</taxon>
    </lineage>
</organism>
<evidence type="ECO:0000313" key="3">
    <source>
        <dbReference type="EMBL" id="MBM0232568.1"/>
    </source>
</evidence>
<accession>A0ABS1XTH2</accession>
<evidence type="ECO:0000259" key="2">
    <source>
        <dbReference type="Pfam" id="PF00109"/>
    </source>
</evidence>
<dbReference type="InterPro" id="IPR000794">
    <property type="entry name" value="Beta-ketoacyl_synthase"/>
</dbReference>
<gene>
    <name evidence="3" type="ORF">JNW91_12270</name>
</gene>
<feature type="domain" description="Beta-ketoacyl synthase-like N-terminal" evidence="2">
    <location>
        <begin position="33"/>
        <end position="176"/>
    </location>
</feature>
<dbReference type="InterPro" id="IPR014030">
    <property type="entry name" value="Ketoacyl_synth_N"/>
</dbReference>
<dbReference type="SUPFAM" id="SSF53901">
    <property type="entry name" value="Thiolase-like"/>
    <property type="match status" value="1"/>
</dbReference>
<name>A0ABS1XTH2_9ACTN</name>
<dbReference type="PANTHER" id="PTHR11712">
    <property type="entry name" value="POLYKETIDE SYNTHASE-RELATED"/>
    <property type="match status" value="1"/>
</dbReference>
<dbReference type="Gene3D" id="3.40.47.10">
    <property type="match status" value="1"/>
</dbReference>
<evidence type="ECO:0000313" key="4">
    <source>
        <dbReference type="Proteomes" id="UP000601027"/>
    </source>
</evidence>
<protein>
    <recommendedName>
        <fullName evidence="2">Beta-ketoacyl synthase-like N-terminal domain-containing protein</fullName>
    </recommendedName>
</protein>
<dbReference type="PANTHER" id="PTHR11712:SF336">
    <property type="entry name" value="3-OXOACYL-[ACYL-CARRIER-PROTEIN] SYNTHASE, MITOCHONDRIAL"/>
    <property type="match status" value="1"/>
</dbReference>
<keyword evidence="4" id="KW-1185">Reference proteome</keyword>
<reference evidence="3 4" key="1">
    <citation type="submission" date="2021-01" db="EMBL/GenBank/DDBJ databases">
        <title>Draft genome sequence of Micromonospora sp. strain STR1_7.</title>
        <authorList>
            <person name="Karlyshev A."/>
            <person name="Jawad R."/>
        </authorList>
    </citation>
    <scope>NUCLEOTIDE SEQUENCE [LARGE SCALE GENOMIC DNA]</scope>
    <source>
        <strain evidence="3 4">STR1-7</strain>
    </source>
</reference>
<dbReference type="Proteomes" id="UP000601027">
    <property type="component" value="Unassembled WGS sequence"/>
</dbReference>
<dbReference type="RefSeq" id="WP_203174972.1">
    <property type="nucleotide sequence ID" value="NZ_JAEVHM010000045.1"/>
</dbReference>
<keyword evidence="1" id="KW-0808">Transferase</keyword>
<sequence>MPDPVVVTGIGTAIAGVRGVGDLLGPDPVRGDDDPTDRITGRGHRYKDRATRLGLVAGEAALRDAGLPTNRATPPHLDTGVVVSSNLGNVDTVCDTVRTIADETYLATSPMLLPNTASNVIASWLAITFGLRGVNLTFCNGPTSGLDAVHWARTMIRSGRVERMLVVGVEPVTEPVRRLTAPDRGDTPADGPSGPDTLFDGAVGLVLEGAEVAAARQARVLATIDRYARAGSHDEATRAVCPPDAPVGLWFPPERPSGFRLHQAELPSAVRAAAELDLTTVLGRSSGALGVLQCAAGAAWLADGGPGSVLATAGVGAPTTAEARFDDATSALVLTAGASR</sequence>
<dbReference type="Pfam" id="PF00109">
    <property type="entry name" value="ketoacyl-synt"/>
    <property type="match status" value="1"/>
</dbReference>
<evidence type="ECO:0000256" key="1">
    <source>
        <dbReference type="ARBA" id="ARBA00022679"/>
    </source>
</evidence>
<proteinExistence type="predicted"/>
<dbReference type="InterPro" id="IPR016039">
    <property type="entry name" value="Thiolase-like"/>
</dbReference>
<dbReference type="EMBL" id="JAEVHM010000045">
    <property type="protein sequence ID" value="MBM0232568.1"/>
    <property type="molecule type" value="Genomic_DNA"/>
</dbReference>